<dbReference type="AlphaFoldDB" id="A0A485KHL7"/>
<evidence type="ECO:0000256" key="1">
    <source>
        <dbReference type="ARBA" id="ARBA00008270"/>
    </source>
</evidence>
<dbReference type="Gene3D" id="3.40.630.30">
    <property type="match status" value="1"/>
</dbReference>
<protein>
    <submittedName>
        <fullName evidence="5">Aste57867_7173 protein</fullName>
    </submittedName>
</protein>
<dbReference type="GO" id="GO:0005737">
    <property type="term" value="C:cytoplasm"/>
    <property type="evidence" value="ECO:0007669"/>
    <property type="project" value="TreeGrafter"/>
</dbReference>
<dbReference type="Pfam" id="PF13673">
    <property type="entry name" value="Acetyltransf_10"/>
    <property type="match status" value="1"/>
</dbReference>
<dbReference type="OrthoDB" id="75169at2759"/>
<dbReference type="EMBL" id="CAADRA010003754">
    <property type="protein sequence ID" value="VFT84101.1"/>
    <property type="molecule type" value="Genomic_DNA"/>
</dbReference>
<keyword evidence="2" id="KW-0413">Isomerase</keyword>
<accession>A0A485KHL7</accession>
<dbReference type="Proteomes" id="UP000332933">
    <property type="component" value="Unassembled WGS sequence"/>
</dbReference>
<comment type="similarity">
    <text evidence="1">Belongs to the PhzF family.</text>
</comment>
<dbReference type="SUPFAM" id="SSF54506">
    <property type="entry name" value="Diaminopimelate epimerase-like"/>
    <property type="match status" value="1"/>
</dbReference>
<feature type="domain" description="N-acetyltransferase" evidence="3">
    <location>
        <begin position="7"/>
        <end position="165"/>
    </location>
</feature>
<reference evidence="4" key="2">
    <citation type="submission" date="2019-06" db="EMBL/GenBank/DDBJ databases">
        <title>Genomics analysis of Aphanomyces spp. identifies a new class of oomycete effector associated with host adaptation.</title>
        <authorList>
            <person name="Gaulin E."/>
        </authorList>
    </citation>
    <scope>NUCLEOTIDE SEQUENCE</scope>
    <source>
        <strain evidence="4">CBS 578.67</strain>
    </source>
</reference>
<dbReference type="NCBIfam" id="TIGR00654">
    <property type="entry name" value="PhzF_family"/>
    <property type="match status" value="1"/>
</dbReference>
<dbReference type="GO" id="GO:0016747">
    <property type="term" value="F:acyltransferase activity, transferring groups other than amino-acyl groups"/>
    <property type="evidence" value="ECO:0007669"/>
    <property type="project" value="InterPro"/>
</dbReference>
<evidence type="ECO:0000313" key="5">
    <source>
        <dbReference type="EMBL" id="VFT84101.1"/>
    </source>
</evidence>
<dbReference type="InterPro" id="IPR003719">
    <property type="entry name" value="Phenazine_PhzF-like"/>
</dbReference>
<proteinExistence type="inferred from homology"/>
<evidence type="ECO:0000313" key="4">
    <source>
        <dbReference type="EMBL" id="KAF0704989.1"/>
    </source>
</evidence>
<dbReference type="InterPro" id="IPR016181">
    <property type="entry name" value="Acyl_CoA_acyltransferase"/>
</dbReference>
<dbReference type="SUPFAM" id="SSF55729">
    <property type="entry name" value="Acyl-CoA N-acyltransferases (Nat)"/>
    <property type="match status" value="1"/>
</dbReference>
<dbReference type="PANTHER" id="PTHR13774:SF17">
    <property type="entry name" value="PHENAZINE BIOSYNTHESIS-LIKE DOMAIN-CONTAINING PROTEIN"/>
    <property type="match status" value="1"/>
</dbReference>
<dbReference type="Gene3D" id="3.10.310.10">
    <property type="entry name" value="Diaminopimelate Epimerase, Chain A, domain 1"/>
    <property type="match status" value="2"/>
</dbReference>
<sequence length="472" mass="51750">MTHDAAINYTQLTVANAAAIHRLEIASYPSDEAASLAQIETRLTQASAFFLGAFTAANDFVGFVNGTLASHRELKEETMSTHNPHGRYLCIHSVVVGAAHRRQGHAKRMVQRYVEGILDDQPQVLAIMLLAKPYLVAFYVSCGFRVTRQSPVAHGKDLWLELELDCVAARRLPIVQVDAFTSEKFAGNPAAIVRLSARQYDAPGVDTWMQTVAMENNLSETAFVAPSLNDPTTFHLRWFTPGKATRVNQVVHTDHETVSPLAFEVELCGHATLATAFSLFEDGTVAKTSSLHFSTRSGILTTRWTSNGMIEMNFPLCVPTPVADAAEMEALRDELVHVFQFNVGADVLALEKFGGKILCHVTPDAFAGLQSINFAQLAAMNCLGVIVTCQGNDTYDYINRFFNPRAGVNEDPVTGSAQCILAAYWGSKLKKTTLRAHQASHRPGDIELEVIRGKQRVLLRGYAAMVLRGTLD</sequence>
<name>A0A485KHL7_9STRA</name>
<dbReference type="Pfam" id="PF02567">
    <property type="entry name" value="PhzC-PhzF"/>
    <property type="match status" value="2"/>
</dbReference>
<reference evidence="5 6" key="1">
    <citation type="submission" date="2019-03" db="EMBL/GenBank/DDBJ databases">
        <authorList>
            <person name="Gaulin E."/>
            <person name="Dumas B."/>
        </authorList>
    </citation>
    <scope>NUCLEOTIDE SEQUENCE [LARGE SCALE GENOMIC DNA]</scope>
    <source>
        <strain evidence="5">CBS 568.67</strain>
    </source>
</reference>
<evidence type="ECO:0000256" key="2">
    <source>
        <dbReference type="ARBA" id="ARBA00023235"/>
    </source>
</evidence>
<dbReference type="GO" id="GO:0016853">
    <property type="term" value="F:isomerase activity"/>
    <property type="evidence" value="ECO:0007669"/>
    <property type="project" value="UniProtKB-KW"/>
</dbReference>
<dbReference type="InterPro" id="IPR000182">
    <property type="entry name" value="GNAT_dom"/>
</dbReference>
<gene>
    <name evidence="5" type="primary">Aste57867_7173</name>
    <name evidence="4" type="ORF">As57867_007148</name>
    <name evidence="5" type="ORF">ASTE57867_7173</name>
</gene>
<dbReference type="EMBL" id="VJMH01003742">
    <property type="protein sequence ID" value="KAF0704989.1"/>
    <property type="molecule type" value="Genomic_DNA"/>
</dbReference>
<organism evidence="5 6">
    <name type="scientific">Aphanomyces stellatus</name>
    <dbReference type="NCBI Taxonomy" id="120398"/>
    <lineage>
        <taxon>Eukaryota</taxon>
        <taxon>Sar</taxon>
        <taxon>Stramenopiles</taxon>
        <taxon>Oomycota</taxon>
        <taxon>Saprolegniomycetes</taxon>
        <taxon>Saprolegniales</taxon>
        <taxon>Verrucalvaceae</taxon>
        <taxon>Aphanomyces</taxon>
    </lineage>
</organism>
<evidence type="ECO:0000313" key="6">
    <source>
        <dbReference type="Proteomes" id="UP000332933"/>
    </source>
</evidence>
<dbReference type="PROSITE" id="PS51186">
    <property type="entry name" value="GNAT"/>
    <property type="match status" value="1"/>
</dbReference>
<dbReference type="PANTHER" id="PTHR13774">
    <property type="entry name" value="PHENAZINE BIOSYNTHESIS PROTEIN"/>
    <property type="match status" value="1"/>
</dbReference>
<evidence type="ECO:0000259" key="3">
    <source>
        <dbReference type="PROSITE" id="PS51186"/>
    </source>
</evidence>
<keyword evidence="6" id="KW-1185">Reference proteome</keyword>